<dbReference type="AlphaFoldDB" id="A0A9D1YNF9"/>
<keyword evidence="1" id="KW-0472">Membrane</keyword>
<accession>A0A9D1YNF9</accession>
<name>A0A9D1YNF9_9FIRM</name>
<evidence type="ECO:0000313" key="3">
    <source>
        <dbReference type="Proteomes" id="UP000824007"/>
    </source>
</evidence>
<feature type="transmembrane region" description="Helical" evidence="1">
    <location>
        <begin position="53"/>
        <end position="72"/>
    </location>
</feature>
<keyword evidence="1" id="KW-1133">Transmembrane helix</keyword>
<evidence type="ECO:0000313" key="2">
    <source>
        <dbReference type="EMBL" id="HIY59316.1"/>
    </source>
</evidence>
<comment type="caution">
    <text evidence="2">The sequence shown here is derived from an EMBL/GenBank/DDBJ whole genome shotgun (WGS) entry which is preliminary data.</text>
</comment>
<sequence>MSEAFVTAAVLSLSGGLQDAYTYLSRGKVFANAQTGNIVLFSTNLFEGRWPQAVHYLIPLLFFAFGVAAAQLIRQAGMRGAHGTRRMHWRQIVVLAEILLLFLVGFFPGSANLPANALVSFSCAMQVQAFRKVEGHAYASTMCIGNLRSGVEALCACVPDKDPSALRKAWHYFGVILCFAAGAGISGLCIPFLGLYTIWLSCALLLISFVLMSAESSRADSR</sequence>
<proteinExistence type="predicted"/>
<evidence type="ECO:0000256" key="1">
    <source>
        <dbReference type="SAM" id="Phobius"/>
    </source>
</evidence>
<feature type="transmembrane region" description="Helical" evidence="1">
    <location>
        <begin position="92"/>
        <end position="111"/>
    </location>
</feature>
<feature type="transmembrane region" description="Helical" evidence="1">
    <location>
        <begin position="169"/>
        <end position="189"/>
    </location>
</feature>
<organism evidence="2 3">
    <name type="scientific">Candidatus Eisenbergiella pullistercoris</name>
    <dbReference type="NCBI Taxonomy" id="2838555"/>
    <lineage>
        <taxon>Bacteria</taxon>
        <taxon>Bacillati</taxon>
        <taxon>Bacillota</taxon>
        <taxon>Clostridia</taxon>
        <taxon>Lachnospirales</taxon>
        <taxon>Lachnospiraceae</taxon>
        <taxon>Eisenbergiella</taxon>
    </lineage>
</organism>
<reference evidence="2" key="1">
    <citation type="journal article" date="2021" name="PeerJ">
        <title>Extensive microbial diversity within the chicken gut microbiome revealed by metagenomics and culture.</title>
        <authorList>
            <person name="Gilroy R."/>
            <person name="Ravi A."/>
            <person name="Getino M."/>
            <person name="Pursley I."/>
            <person name="Horton D.L."/>
            <person name="Alikhan N.F."/>
            <person name="Baker D."/>
            <person name="Gharbi K."/>
            <person name="Hall N."/>
            <person name="Watson M."/>
            <person name="Adriaenssens E.M."/>
            <person name="Foster-Nyarko E."/>
            <person name="Jarju S."/>
            <person name="Secka A."/>
            <person name="Antonio M."/>
            <person name="Oren A."/>
            <person name="Chaudhuri R.R."/>
            <person name="La Ragione R."/>
            <person name="Hildebrand F."/>
            <person name="Pallen M.J."/>
        </authorList>
    </citation>
    <scope>NUCLEOTIDE SEQUENCE</scope>
    <source>
        <strain evidence="2">ChiSxjej3B15-24422</strain>
    </source>
</reference>
<reference evidence="2" key="2">
    <citation type="submission" date="2021-04" db="EMBL/GenBank/DDBJ databases">
        <authorList>
            <person name="Gilroy R."/>
        </authorList>
    </citation>
    <scope>NUCLEOTIDE SEQUENCE</scope>
    <source>
        <strain evidence="2">ChiSxjej3B15-24422</strain>
    </source>
</reference>
<gene>
    <name evidence="2" type="ORF">H9831_01335</name>
</gene>
<dbReference type="PANTHER" id="PTHR37314:SF4">
    <property type="entry name" value="UPF0700 TRANSMEMBRANE PROTEIN YOAK"/>
    <property type="match status" value="1"/>
</dbReference>
<protein>
    <submittedName>
        <fullName evidence="2">DUF1275 domain-containing protein</fullName>
    </submittedName>
</protein>
<dbReference type="InterPro" id="IPR010699">
    <property type="entry name" value="DUF1275"/>
</dbReference>
<dbReference type="Proteomes" id="UP000824007">
    <property type="component" value="Unassembled WGS sequence"/>
</dbReference>
<dbReference type="EMBL" id="DXDD01000015">
    <property type="protein sequence ID" value="HIY59316.1"/>
    <property type="molecule type" value="Genomic_DNA"/>
</dbReference>
<feature type="transmembrane region" description="Helical" evidence="1">
    <location>
        <begin position="196"/>
        <end position="214"/>
    </location>
</feature>
<dbReference type="PANTHER" id="PTHR37314">
    <property type="entry name" value="SLR0142 PROTEIN"/>
    <property type="match status" value="1"/>
</dbReference>
<dbReference type="Pfam" id="PF06912">
    <property type="entry name" value="DUF1275"/>
    <property type="match status" value="1"/>
</dbReference>
<keyword evidence="1" id="KW-0812">Transmembrane</keyword>